<evidence type="ECO:0000313" key="1">
    <source>
        <dbReference type="EMBL" id="MFD1736200.1"/>
    </source>
</evidence>
<protein>
    <submittedName>
        <fullName evidence="1">Uncharacterized protein</fullName>
    </submittedName>
</protein>
<name>A0ABW4LLZ8_9BACI</name>
<sequence>MKLTSEDKELLLKWGFPEKDFYQIEVATRKTTYELDDKKISAKEALEILGRETYLSGISRSAFHWSSCRENEKGQIVYFNSSKLFK</sequence>
<reference evidence="2" key="1">
    <citation type="journal article" date="2019" name="Int. J. Syst. Evol. Microbiol.">
        <title>The Global Catalogue of Microorganisms (GCM) 10K type strain sequencing project: providing services to taxonomists for standard genome sequencing and annotation.</title>
        <authorList>
            <consortium name="The Broad Institute Genomics Platform"/>
            <consortium name="The Broad Institute Genome Sequencing Center for Infectious Disease"/>
            <person name="Wu L."/>
            <person name="Ma J."/>
        </authorList>
    </citation>
    <scope>NUCLEOTIDE SEQUENCE [LARGE SCALE GENOMIC DNA]</scope>
    <source>
        <strain evidence="2">CCUG 49339</strain>
    </source>
</reference>
<proteinExistence type="predicted"/>
<gene>
    <name evidence="1" type="ORF">ACFSCX_06435</name>
</gene>
<dbReference type="Proteomes" id="UP001597214">
    <property type="component" value="Unassembled WGS sequence"/>
</dbReference>
<comment type="caution">
    <text evidence="1">The sequence shown here is derived from an EMBL/GenBank/DDBJ whole genome shotgun (WGS) entry which is preliminary data.</text>
</comment>
<accession>A0ABW4LLZ8</accession>
<dbReference type="RefSeq" id="WP_377927347.1">
    <property type="nucleotide sequence ID" value="NZ_JBHUEM010000005.1"/>
</dbReference>
<evidence type="ECO:0000313" key="2">
    <source>
        <dbReference type="Proteomes" id="UP001597214"/>
    </source>
</evidence>
<dbReference type="EMBL" id="JBHUEM010000005">
    <property type="protein sequence ID" value="MFD1736200.1"/>
    <property type="molecule type" value="Genomic_DNA"/>
</dbReference>
<organism evidence="1 2">
    <name type="scientific">Bacillus salitolerans</name>
    <dbReference type="NCBI Taxonomy" id="1437434"/>
    <lineage>
        <taxon>Bacteria</taxon>
        <taxon>Bacillati</taxon>
        <taxon>Bacillota</taxon>
        <taxon>Bacilli</taxon>
        <taxon>Bacillales</taxon>
        <taxon>Bacillaceae</taxon>
        <taxon>Bacillus</taxon>
    </lineage>
</organism>
<keyword evidence="2" id="KW-1185">Reference proteome</keyword>